<dbReference type="Proteomes" id="UP000799764">
    <property type="component" value="Unassembled WGS sequence"/>
</dbReference>
<dbReference type="GO" id="GO:0005506">
    <property type="term" value="F:iron ion binding"/>
    <property type="evidence" value="ECO:0007669"/>
    <property type="project" value="InterPro"/>
</dbReference>
<dbReference type="InterPro" id="IPR036396">
    <property type="entry name" value="Cyt_P450_sf"/>
</dbReference>
<evidence type="ECO:0000256" key="3">
    <source>
        <dbReference type="ARBA" id="ARBA00022723"/>
    </source>
</evidence>
<sequence>MLLYAMFDDLFQILQSISSYSVPLLVTLAVSSLLRALVFAPTTPTKEIPLARHASLNILSWLVPQFDWLQNGFKHIHDAFNRNPNEILRLPSRDRTQIVLPPRFLDEIKDLPRSVMDVGKATSDFFVGNWTTMDVDIFGHATVDAVSAQYISRMNHQVAPSLNEASFAFSQAFSECKDWTTVTLPSTILPLVAQTVARTVVGPELCRERDWIYSVIEYSQNVFMSAVYLKLGPQILRPLISMLMPQTYRIRQHRRRIHQLASPLVKQALQTKGAEGVYHKLKTSVDWLVEVSPEGEATPEMIIHRLTGISFGATHTTSAHIMNCILDLANDFDTYAGPLREEIDTVLDADGTQITNAHLSKMWKLDSFMKESQRFHPISALSVNRTVVQPYRLSSGTVLPQGAHISFAGGPMSQSDEYFKNAKSFDGFRFERMRRNPSQDHHGLQFTSTYEGTLHFGHGRQTCPGRFLGSAISKIVLIKLLQRYDFRLAPGQSRPEDMTFMDMVVPHPECQVMFKDRDS</sequence>
<dbReference type="AlphaFoldDB" id="A0A9P4PXM0"/>
<keyword evidence="3" id="KW-0479">Metal-binding</keyword>
<dbReference type="GO" id="GO:0004497">
    <property type="term" value="F:monooxygenase activity"/>
    <property type="evidence" value="ECO:0007669"/>
    <property type="project" value="InterPro"/>
</dbReference>
<gene>
    <name evidence="6" type="ORF">P171DRAFT_402130</name>
</gene>
<evidence type="ECO:0000313" key="6">
    <source>
        <dbReference type="EMBL" id="KAF2452117.1"/>
    </source>
</evidence>
<dbReference type="InterPro" id="IPR001128">
    <property type="entry name" value="Cyt_P450"/>
</dbReference>
<comment type="cofactor">
    <cofactor evidence="1">
        <name>heme</name>
        <dbReference type="ChEBI" id="CHEBI:30413"/>
    </cofactor>
</comment>
<keyword evidence="4" id="KW-0560">Oxidoreductase</keyword>
<dbReference type="Pfam" id="PF00067">
    <property type="entry name" value="p450"/>
    <property type="match status" value="1"/>
</dbReference>
<dbReference type="PANTHER" id="PTHR46206">
    <property type="entry name" value="CYTOCHROME P450"/>
    <property type="match status" value="1"/>
</dbReference>
<name>A0A9P4PXM0_9PLEO</name>
<dbReference type="CDD" id="cd11041">
    <property type="entry name" value="CYP503A1-like"/>
    <property type="match status" value="1"/>
</dbReference>
<evidence type="ECO:0000256" key="2">
    <source>
        <dbReference type="ARBA" id="ARBA00010617"/>
    </source>
</evidence>
<keyword evidence="5" id="KW-0408">Iron</keyword>
<keyword evidence="7" id="KW-1185">Reference proteome</keyword>
<dbReference type="PANTHER" id="PTHR46206:SF4">
    <property type="entry name" value="P450, PUTATIVE (EUROFUNG)-RELATED"/>
    <property type="match status" value="1"/>
</dbReference>
<dbReference type="Gene3D" id="1.10.630.10">
    <property type="entry name" value="Cytochrome P450"/>
    <property type="match status" value="1"/>
</dbReference>
<accession>A0A9P4PXM0</accession>
<organism evidence="6 7">
    <name type="scientific">Karstenula rhodostoma CBS 690.94</name>
    <dbReference type="NCBI Taxonomy" id="1392251"/>
    <lineage>
        <taxon>Eukaryota</taxon>
        <taxon>Fungi</taxon>
        <taxon>Dikarya</taxon>
        <taxon>Ascomycota</taxon>
        <taxon>Pezizomycotina</taxon>
        <taxon>Dothideomycetes</taxon>
        <taxon>Pleosporomycetidae</taxon>
        <taxon>Pleosporales</taxon>
        <taxon>Massarineae</taxon>
        <taxon>Didymosphaeriaceae</taxon>
        <taxon>Karstenula</taxon>
    </lineage>
</organism>
<reference evidence="6" key="1">
    <citation type="journal article" date="2020" name="Stud. Mycol.">
        <title>101 Dothideomycetes genomes: a test case for predicting lifestyles and emergence of pathogens.</title>
        <authorList>
            <person name="Haridas S."/>
            <person name="Albert R."/>
            <person name="Binder M."/>
            <person name="Bloem J."/>
            <person name="Labutti K."/>
            <person name="Salamov A."/>
            <person name="Andreopoulos B."/>
            <person name="Baker S."/>
            <person name="Barry K."/>
            <person name="Bills G."/>
            <person name="Bluhm B."/>
            <person name="Cannon C."/>
            <person name="Castanera R."/>
            <person name="Culley D."/>
            <person name="Daum C."/>
            <person name="Ezra D."/>
            <person name="Gonzalez J."/>
            <person name="Henrissat B."/>
            <person name="Kuo A."/>
            <person name="Liang C."/>
            <person name="Lipzen A."/>
            <person name="Lutzoni F."/>
            <person name="Magnuson J."/>
            <person name="Mondo S."/>
            <person name="Nolan M."/>
            <person name="Ohm R."/>
            <person name="Pangilinan J."/>
            <person name="Park H.-J."/>
            <person name="Ramirez L."/>
            <person name="Alfaro M."/>
            <person name="Sun H."/>
            <person name="Tritt A."/>
            <person name="Yoshinaga Y."/>
            <person name="Zwiers L.-H."/>
            <person name="Turgeon B."/>
            <person name="Goodwin S."/>
            <person name="Spatafora J."/>
            <person name="Crous P."/>
            <person name="Grigoriev I."/>
        </authorList>
    </citation>
    <scope>NUCLEOTIDE SEQUENCE</scope>
    <source>
        <strain evidence="6">CBS 690.94</strain>
    </source>
</reference>
<dbReference type="GO" id="GO:0016705">
    <property type="term" value="F:oxidoreductase activity, acting on paired donors, with incorporation or reduction of molecular oxygen"/>
    <property type="evidence" value="ECO:0007669"/>
    <property type="project" value="InterPro"/>
</dbReference>
<comment type="caution">
    <text evidence="6">The sequence shown here is derived from an EMBL/GenBank/DDBJ whole genome shotgun (WGS) entry which is preliminary data.</text>
</comment>
<protein>
    <submittedName>
        <fullName evidence="6">Cytochrome P450</fullName>
    </submittedName>
</protein>
<evidence type="ECO:0000313" key="7">
    <source>
        <dbReference type="Proteomes" id="UP000799764"/>
    </source>
</evidence>
<evidence type="ECO:0000256" key="4">
    <source>
        <dbReference type="ARBA" id="ARBA00023002"/>
    </source>
</evidence>
<dbReference type="SUPFAM" id="SSF48264">
    <property type="entry name" value="Cytochrome P450"/>
    <property type="match status" value="1"/>
</dbReference>
<dbReference type="GO" id="GO:0020037">
    <property type="term" value="F:heme binding"/>
    <property type="evidence" value="ECO:0007669"/>
    <property type="project" value="InterPro"/>
</dbReference>
<evidence type="ECO:0000256" key="5">
    <source>
        <dbReference type="ARBA" id="ARBA00023004"/>
    </source>
</evidence>
<proteinExistence type="inferred from homology"/>
<evidence type="ECO:0000256" key="1">
    <source>
        <dbReference type="ARBA" id="ARBA00001971"/>
    </source>
</evidence>
<dbReference type="EMBL" id="MU001492">
    <property type="protein sequence ID" value="KAF2452117.1"/>
    <property type="molecule type" value="Genomic_DNA"/>
</dbReference>
<dbReference type="OrthoDB" id="1844152at2759"/>
<comment type="similarity">
    <text evidence="2">Belongs to the cytochrome P450 family.</text>
</comment>